<sequence length="162" mass="17920">MNPPIFLGSKVNEDSQEFFKEVYKIVEAMGVTFIEKDELAGYQLKDVAQVWKSGHQLIDCPTRTGKGREDNQVHPSGSNSDAPKKNRFYSLQSRSDQEGSLDVVTGMLQVFSIDVYALLDPGGTLSFVTPLVAMKFDILTDVLEEPFSVSIPVCDSVVAKRV</sequence>
<evidence type="ECO:0000313" key="3">
    <source>
        <dbReference type="Proteomes" id="UP000011115"/>
    </source>
</evidence>
<evidence type="ECO:0000313" key="2">
    <source>
        <dbReference type="EnsemblPlants" id="PGSC0003DMT400086772"/>
    </source>
</evidence>
<dbReference type="AlphaFoldDB" id="M1DCG5"/>
<proteinExistence type="predicted"/>
<dbReference type="Pfam" id="PF08284">
    <property type="entry name" value="RVP_2"/>
    <property type="match status" value="1"/>
</dbReference>
<dbReference type="Gramene" id="PGSC0003DMT400086772">
    <property type="protein sequence ID" value="PGSC0003DMT400086772"/>
    <property type="gene ID" value="PGSC0003DMG400036343"/>
</dbReference>
<keyword evidence="3" id="KW-1185">Reference proteome</keyword>
<dbReference type="HOGENOM" id="CLU_043741_1_0_1"/>
<reference evidence="2" key="2">
    <citation type="submission" date="2015-06" db="UniProtKB">
        <authorList>
            <consortium name="EnsemblPlants"/>
        </authorList>
    </citation>
    <scope>IDENTIFICATION</scope>
    <source>
        <strain evidence="2">DM1-3 516 R44</strain>
    </source>
</reference>
<protein>
    <submittedName>
        <fullName evidence="2">Gag-pol polyprotein</fullName>
    </submittedName>
</protein>
<dbReference type="Proteomes" id="UP000011115">
    <property type="component" value="Unassembled WGS sequence"/>
</dbReference>
<organism evidence="2 3">
    <name type="scientific">Solanum tuberosum</name>
    <name type="common">Potato</name>
    <dbReference type="NCBI Taxonomy" id="4113"/>
    <lineage>
        <taxon>Eukaryota</taxon>
        <taxon>Viridiplantae</taxon>
        <taxon>Streptophyta</taxon>
        <taxon>Embryophyta</taxon>
        <taxon>Tracheophyta</taxon>
        <taxon>Spermatophyta</taxon>
        <taxon>Magnoliopsida</taxon>
        <taxon>eudicotyledons</taxon>
        <taxon>Gunneridae</taxon>
        <taxon>Pentapetalae</taxon>
        <taxon>asterids</taxon>
        <taxon>lamiids</taxon>
        <taxon>Solanales</taxon>
        <taxon>Solanaceae</taxon>
        <taxon>Solanoideae</taxon>
        <taxon>Solaneae</taxon>
        <taxon>Solanum</taxon>
    </lineage>
</organism>
<feature type="region of interest" description="Disordered" evidence="1">
    <location>
        <begin position="62"/>
        <end position="85"/>
    </location>
</feature>
<evidence type="ECO:0000256" key="1">
    <source>
        <dbReference type="SAM" id="MobiDB-lite"/>
    </source>
</evidence>
<dbReference type="EnsemblPlants" id="PGSC0003DMT400086772">
    <property type="protein sequence ID" value="PGSC0003DMT400086772"/>
    <property type="gene ID" value="PGSC0003DMG400036343"/>
</dbReference>
<accession>M1DCG5</accession>
<name>M1DCG5_SOLTU</name>
<reference evidence="3" key="1">
    <citation type="journal article" date="2011" name="Nature">
        <title>Genome sequence and analysis of the tuber crop potato.</title>
        <authorList>
            <consortium name="The Potato Genome Sequencing Consortium"/>
        </authorList>
    </citation>
    <scope>NUCLEOTIDE SEQUENCE [LARGE SCALE GENOMIC DNA]</scope>
    <source>
        <strain evidence="3">cv. DM1-3 516 R44</strain>
    </source>
</reference>
<dbReference type="PaxDb" id="4113-PGSC0003DMT400086772"/>
<dbReference type="InParanoid" id="M1DCG5"/>